<dbReference type="PROSITE" id="PS00018">
    <property type="entry name" value="EF_HAND_1"/>
    <property type="match status" value="1"/>
</dbReference>
<accession>A0A1Q9CHV8</accession>
<dbReference type="SUPFAM" id="SSF47473">
    <property type="entry name" value="EF-hand"/>
    <property type="match status" value="1"/>
</dbReference>
<evidence type="ECO:0000313" key="3">
    <source>
        <dbReference type="EMBL" id="OLP82505.1"/>
    </source>
</evidence>
<gene>
    <name evidence="3" type="ORF">AK812_SmicGene36843</name>
</gene>
<dbReference type="InterPro" id="IPR011992">
    <property type="entry name" value="EF-hand-dom_pair"/>
</dbReference>
<evidence type="ECO:0000313" key="4">
    <source>
        <dbReference type="Proteomes" id="UP000186817"/>
    </source>
</evidence>
<dbReference type="AlphaFoldDB" id="A0A1Q9CHV8"/>
<proteinExistence type="predicted"/>
<sequence>MVSGPVLGPRMPLMTPPFPQTPQPLLDSDPADGPVSVAFGLKQEVVETRAKYPAPATLQYIQRRAAVLREEEIKRQCQPSAESDVCGWVMATNDANGSYGGRHPDNDVSADRMNLHFDDFRLVYQAISGTALLHWASMEDFKVGIFGARRAPRPIAWWDLRKAYAARRGKLDWVCPTHPCFPVPSAPTCPDLSCLDIELRPNEPGTQELLDGAFQQLPGQGCMNAAARIENARVRGVANNWPSNEQALPLLCADPGLFFATRVWHLQRLCRDASASVGKLGYATSESSHNSSPSKAGAFLNSGRTQSRTIASLPRSFFRGWRGSGGGAERNDGSRPPAELKHFNFPWRTFAHAQILMHGGNLGFAVEGEEDVPVWYNAVRSVIRDCAWHQATRSETPESRRKRWAAAKGVASALLDGRPLGSRAMAILFHCYDTDMDCVLRLGEAMLLLLELYAGLLHVGGTAEGATMDVAVQSANSRFPPDIQFEKALFLRRRCDQSNDGKIGKDEFVNFGHAALLDALQLCRFRRTARVGLSRLQLTETPKTL</sequence>
<dbReference type="EMBL" id="LSRX01001187">
    <property type="protein sequence ID" value="OLP82505.1"/>
    <property type="molecule type" value="Genomic_DNA"/>
</dbReference>
<protein>
    <recommendedName>
        <fullName evidence="5">EF-hand domain-containing protein</fullName>
    </recommendedName>
</protein>
<evidence type="ECO:0000256" key="2">
    <source>
        <dbReference type="SAM" id="MobiDB-lite"/>
    </source>
</evidence>
<keyword evidence="4" id="KW-1185">Reference proteome</keyword>
<evidence type="ECO:0000256" key="1">
    <source>
        <dbReference type="ARBA" id="ARBA00022837"/>
    </source>
</evidence>
<keyword evidence="1" id="KW-0106">Calcium</keyword>
<evidence type="ECO:0008006" key="5">
    <source>
        <dbReference type="Google" id="ProtNLM"/>
    </source>
</evidence>
<reference evidence="3 4" key="1">
    <citation type="submission" date="2016-02" db="EMBL/GenBank/DDBJ databases">
        <title>Genome analysis of coral dinoflagellate symbionts highlights evolutionary adaptations to a symbiotic lifestyle.</title>
        <authorList>
            <person name="Aranda M."/>
            <person name="Li Y."/>
            <person name="Liew Y.J."/>
            <person name="Baumgarten S."/>
            <person name="Simakov O."/>
            <person name="Wilson M."/>
            <person name="Piel J."/>
            <person name="Ashoor H."/>
            <person name="Bougouffa S."/>
            <person name="Bajic V.B."/>
            <person name="Ryu T."/>
            <person name="Ravasi T."/>
            <person name="Bayer T."/>
            <person name="Micklem G."/>
            <person name="Kim H."/>
            <person name="Bhak J."/>
            <person name="Lajeunesse T.C."/>
            <person name="Voolstra C.R."/>
        </authorList>
    </citation>
    <scope>NUCLEOTIDE SEQUENCE [LARGE SCALE GENOMIC DNA]</scope>
    <source>
        <strain evidence="3 4">CCMP2467</strain>
    </source>
</reference>
<dbReference type="InterPro" id="IPR018247">
    <property type="entry name" value="EF_Hand_1_Ca_BS"/>
</dbReference>
<feature type="region of interest" description="Disordered" evidence="2">
    <location>
        <begin position="1"/>
        <end position="23"/>
    </location>
</feature>
<comment type="caution">
    <text evidence="3">The sequence shown here is derived from an EMBL/GenBank/DDBJ whole genome shotgun (WGS) entry which is preliminary data.</text>
</comment>
<organism evidence="3 4">
    <name type="scientific">Symbiodinium microadriaticum</name>
    <name type="common">Dinoflagellate</name>
    <name type="synonym">Zooxanthella microadriatica</name>
    <dbReference type="NCBI Taxonomy" id="2951"/>
    <lineage>
        <taxon>Eukaryota</taxon>
        <taxon>Sar</taxon>
        <taxon>Alveolata</taxon>
        <taxon>Dinophyceae</taxon>
        <taxon>Suessiales</taxon>
        <taxon>Symbiodiniaceae</taxon>
        <taxon>Symbiodinium</taxon>
    </lineage>
</organism>
<dbReference type="Proteomes" id="UP000186817">
    <property type="component" value="Unassembled WGS sequence"/>
</dbReference>
<dbReference type="OrthoDB" id="426760at2759"/>
<name>A0A1Q9CHV8_SYMMI</name>